<dbReference type="AlphaFoldDB" id="A0A369ZLX1"/>
<feature type="binding site" evidence="22">
    <location>
        <position position="30"/>
    </location>
    <ligand>
        <name>ATP</name>
        <dbReference type="ChEBI" id="CHEBI:30616"/>
    </ligand>
</feature>
<evidence type="ECO:0000256" key="8">
    <source>
        <dbReference type="ARBA" id="ARBA00022679"/>
    </source>
</evidence>
<keyword evidence="12 24" id="KW-0418">Kinase</keyword>
<feature type="binding site" evidence="23">
    <location>
        <position position="78"/>
    </location>
    <ligand>
        <name>a divalent metal cation</name>
        <dbReference type="ChEBI" id="CHEBI:60240"/>
    </ligand>
</feature>
<dbReference type="InterPro" id="IPR000829">
    <property type="entry name" value="DAGK"/>
</dbReference>
<feature type="binding site" evidence="21">
    <location>
        <begin position="32"/>
        <end position="36"/>
    </location>
    <ligand>
        <name>substrate</name>
    </ligand>
</feature>
<feature type="binding site" evidence="22">
    <location>
        <begin position="87"/>
        <end position="89"/>
    </location>
    <ligand>
        <name>ATP</name>
        <dbReference type="ChEBI" id="CHEBI:30616"/>
    </ligand>
</feature>
<feature type="binding site" evidence="21">
    <location>
        <position position="11"/>
    </location>
    <ligand>
        <name>substrate</name>
    </ligand>
</feature>
<feature type="binding site" evidence="22">
    <location>
        <position position="11"/>
    </location>
    <ligand>
        <name>ATP</name>
        <dbReference type="ChEBI" id="CHEBI:30616"/>
    </ligand>
</feature>
<comment type="caution">
    <text evidence="25">The sequence shown here is derived from an EMBL/GenBank/DDBJ whole genome shotgun (WGS) entry which is preliminary data.</text>
</comment>
<keyword evidence="14 23" id="KW-0460">Magnesium</keyword>
<organism evidence="25 26">
    <name type="scientific">Haemophilus parahaemolyticus</name>
    <dbReference type="NCBI Taxonomy" id="735"/>
    <lineage>
        <taxon>Bacteria</taxon>
        <taxon>Pseudomonadati</taxon>
        <taxon>Pseudomonadota</taxon>
        <taxon>Gammaproteobacteria</taxon>
        <taxon>Pasteurellales</taxon>
        <taxon>Pasteurellaceae</taxon>
        <taxon>Haemophilus</taxon>
    </lineage>
</organism>
<dbReference type="PROSITE" id="PS01069">
    <property type="entry name" value="DAGK_PROKAR"/>
    <property type="match status" value="1"/>
</dbReference>
<dbReference type="Proteomes" id="UP000253999">
    <property type="component" value="Unassembled WGS sequence"/>
</dbReference>
<keyword evidence="6" id="KW-0444">Lipid biosynthesis</keyword>
<evidence type="ECO:0000256" key="14">
    <source>
        <dbReference type="ARBA" id="ARBA00022842"/>
    </source>
</evidence>
<evidence type="ECO:0000256" key="20">
    <source>
        <dbReference type="PIRSR" id="PIRSR600829-1"/>
    </source>
</evidence>
<keyword evidence="9 24" id="KW-0812">Transmembrane</keyword>
<keyword evidence="15 24" id="KW-1133">Transmembrane helix</keyword>
<keyword evidence="10 23" id="KW-0479">Metal-binding</keyword>
<dbReference type="Pfam" id="PF01219">
    <property type="entry name" value="DAGK_prokar"/>
    <property type="match status" value="1"/>
</dbReference>
<evidence type="ECO:0000256" key="22">
    <source>
        <dbReference type="PIRSR" id="PIRSR600829-3"/>
    </source>
</evidence>
<dbReference type="GO" id="GO:0004143">
    <property type="term" value="F:ATP-dependent diacylglycerol kinase activity"/>
    <property type="evidence" value="ECO:0007669"/>
    <property type="project" value="UniProtKB-EC"/>
</dbReference>
<evidence type="ECO:0000256" key="19">
    <source>
        <dbReference type="ARBA" id="ARBA00023264"/>
    </source>
</evidence>
<feature type="binding site" evidence="23">
    <location>
        <position position="30"/>
    </location>
    <ligand>
        <name>a divalent metal cation</name>
        <dbReference type="ChEBI" id="CHEBI:60240"/>
    </ligand>
</feature>
<feature type="transmembrane region" description="Helical" evidence="24">
    <location>
        <begin position="31"/>
        <end position="52"/>
    </location>
</feature>
<evidence type="ECO:0000256" key="11">
    <source>
        <dbReference type="ARBA" id="ARBA00022741"/>
    </source>
</evidence>
<evidence type="ECO:0000256" key="4">
    <source>
        <dbReference type="ARBA" id="ARBA00017575"/>
    </source>
</evidence>
<evidence type="ECO:0000256" key="15">
    <source>
        <dbReference type="ARBA" id="ARBA00022989"/>
    </source>
</evidence>
<dbReference type="PANTHER" id="PTHR34299:SF1">
    <property type="entry name" value="DIACYLGLYCEROL KINASE"/>
    <property type="match status" value="1"/>
</dbReference>
<feature type="binding site" evidence="21">
    <location>
        <position position="71"/>
    </location>
    <ligand>
        <name>substrate</name>
    </ligand>
</feature>
<evidence type="ECO:0000256" key="3">
    <source>
        <dbReference type="ARBA" id="ARBA00012133"/>
    </source>
</evidence>
<evidence type="ECO:0000256" key="2">
    <source>
        <dbReference type="ARBA" id="ARBA00005967"/>
    </source>
</evidence>
<keyword evidence="18" id="KW-0594">Phospholipid biosynthesis</keyword>
<evidence type="ECO:0000256" key="21">
    <source>
        <dbReference type="PIRSR" id="PIRSR600829-2"/>
    </source>
</evidence>
<evidence type="ECO:0000256" key="23">
    <source>
        <dbReference type="PIRSR" id="PIRSR600829-4"/>
    </source>
</evidence>
<keyword evidence="7 24" id="KW-0997">Cell inner membrane</keyword>
<proteinExistence type="inferred from homology"/>
<sequence length="120" mass="13184">MKPENKANFTRVIRAAGYSMKGLKSAYINEAAFRQEVWLAIILIPLAFWLGNGVIEKVLLLGSIFIVLIAELLNSAVESVVDRIGSEYHELSGRAKDIGSAAVFVAMVLFAITWGLILLF</sequence>
<dbReference type="GO" id="GO:0046872">
    <property type="term" value="F:metal ion binding"/>
    <property type="evidence" value="ECO:0007669"/>
    <property type="project" value="UniProtKB-KW"/>
</dbReference>
<feature type="transmembrane region" description="Helical" evidence="24">
    <location>
        <begin position="98"/>
        <end position="119"/>
    </location>
</feature>
<evidence type="ECO:0000256" key="7">
    <source>
        <dbReference type="ARBA" id="ARBA00022519"/>
    </source>
</evidence>
<keyword evidence="16 24" id="KW-0443">Lipid metabolism</keyword>
<evidence type="ECO:0000256" key="9">
    <source>
        <dbReference type="ARBA" id="ARBA00022692"/>
    </source>
</evidence>
<evidence type="ECO:0000256" key="1">
    <source>
        <dbReference type="ARBA" id="ARBA00004429"/>
    </source>
</evidence>
<keyword evidence="5" id="KW-1003">Cell membrane</keyword>
<keyword evidence="17 24" id="KW-0472">Membrane</keyword>
<evidence type="ECO:0000256" key="12">
    <source>
        <dbReference type="ARBA" id="ARBA00022777"/>
    </source>
</evidence>
<keyword evidence="11 22" id="KW-0547">Nucleotide-binding</keyword>
<evidence type="ECO:0000313" key="25">
    <source>
        <dbReference type="EMBL" id="RDF05237.1"/>
    </source>
</evidence>
<dbReference type="EMBL" id="QEQD01000002">
    <property type="protein sequence ID" value="RDF05237.1"/>
    <property type="molecule type" value="Genomic_DNA"/>
</dbReference>
<evidence type="ECO:0000256" key="13">
    <source>
        <dbReference type="ARBA" id="ARBA00022840"/>
    </source>
</evidence>
<gene>
    <name evidence="25" type="ORF">DPV98_02135</name>
</gene>
<evidence type="ECO:0000256" key="16">
    <source>
        <dbReference type="ARBA" id="ARBA00023098"/>
    </source>
</evidence>
<evidence type="ECO:0000256" key="18">
    <source>
        <dbReference type="ARBA" id="ARBA00023209"/>
    </source>
</evidence>
<evidence type="ECO:0000256" key="17">
    <source>
        <dbReference type="ARBA" id="ARBA00023136"/>
    </source>
</evidence>
<comment type="function">
    <text evidence="24">Catalyzes the ATP-dependent phosphorylation of sn-l,2-diacylglycerol (DAG) to phosphatidic acid. Involved in the recycling of diacylglycerol produced as a by-product during membrane-derived oligosaccharide (MDO) biosynthesis.</text>
</comment>
<keyword evidence="8 24" id="KW-0808">Transferase</keyword>
<dbReference type="InterPro" id="IPR033718">
    <property type="entry name" value="DAGK_prok"/>
</dbReference>
<feature type="binding site" evidence="22">
    <location>
        <position position="18"/>
    </location>
    <ligand>
        <name>ATP</name>
        <dbReference type="ChEBI" id="CHEBI:30616"/>
    </ligand>
</feature>
<comment type="subcellular location">
    <subcellularLocation>
        <location evidence="1 24">Cell inner membrane</location>
        <topology evidence="1 24">Multi-pass membrane protein</topology>
    </subcellularLocation>
</comment>
<name>A0A369ZLX1_HAEPH</name>
<dbReference type="InterPro" id="IPR036945">
    <property type="entry name" value="DAGK_sf"/>
</dbReference>
<feature type="binding site" evidence="22">
    <location>
        <begin position="96"/>
        <end position="97"/>
    </location>
    <ligand>
        <name>ATP</name>
        <dbReference type="ChEBI" id="CHEBI:30616"/>
    </ligand>
</feature>
<dbReference type="GO" id="GO:0005524">
    <property type="term" value="F:ATP binding"/>
    <property type="evidence" value="ECO:0007669"/>
    <property type="project" value="UniProtKB-KW"/>
</dbReference>
<feature type="active site" description="Proton acceptor" evidence="20">
    <location>
        <position position="71"/>
    </location>
</feature>
<comment type="cofactor">
    <cofactor evidence="23">
        <name>Mg(2+)</name>
        <dbReference type="ChEBI" id="CHEBI:18420"/>
    </cofactor>
    <text evidence="23">Mn(2+), Zn(2+), Cd(2+) and Co(2+) support activity to lesser extents.</text>
</comment>
<keyword evidence="13 22" id="KW-0067">ATP-binding</keyword>
<feature type="binding site" evidence="21">
    <location>
        <position position="100"/>
    </location>
    <ligand>
        <name>substrate</name>
    </ligand>
</feature>
<comment type="catalytic activity">
    <reaction evidence="24">
        <text>a 1,2-diacyl-sn-glycerol + ATP = a 1,2-diacyl-sn-glycero-3-phosphate + ADP + H(+)</text>
        <dbReference type="Rhea" id="RHEA:10272"/>
        <dbReference type="ChEBI" id="CHEBI:15378"/>
        <dbReference type="ChEBI" id="CHEBI:17815"/>
        <dbReference type="ChEBI" id="CHEBI:30616"/>
        <dbReference type="ChEBI" id="CHEBI:58608"/>
        <dbReference type="ChEBI" id="CHEBI:456216"/>
        <dbReference type="EC" id="2.7.1.107"/>
    </reaction>
</comment>
<dbReference type="PANTHER" id="PTHR34299">
    <property type="entry name" value="DIACYLGLYCEROL KINASE"/>
    <property type="match status" value="1"/>
</dbReference>
<dbReference type="GO" id="GO:0005886">
    <property type="term" value="C:plasma membrane"/>
    <property type="evidence" value="ECO:0007669"/>
    <property type="project" value="UniProtKB-SubCell"/>
</dbReference>
<comment type="similarity">
    <text evidence="2 24">Belongs to the bacterial diacylglycerol kinase family.</text>
</comment>
<accession>A0A369ZLX1</accession>
<evidence type="ECO:0000256" key="6">
    <source>
        <dbReference type="ARBA" id="ARBA00022516"/>
    </source>
</evidence>
<evidence type="ECO:0000256" key="10">
    <source>
        <dbReference type="ARBA" id="ARBA00022723"/>
    </source>
</evidence>
<dbReference type="CDD" id="cd14264">
    <property type="entry name" value="DAGK_IM"/>
    <property type="match status" value="1"/>
</dbReference>
<protein>
    <recommendedName>
        <fullName evidence="4 24">Diacylglycerol kinase</fullName>
        <ecNumber evidence="3 24">2.7.1.107</ecNumber>
    </recommendedName>
</protein>
<dbReference type="GO" id="GO:0006654">
    <property type="term" value="P:phosphatidic acid biosynthetic process"/>
    <property type="evidence" value="ECO:0007669"/>
    <property type="project" value="InterPro"/>
</dbReference>
<feature type="transmembrane region" description="Helical" evidence="24">
    <location>
        <begin position="58"/>
        <end position="77"/>
    </location>
</feature>
<dbReference type="RefSeq" id="WP_111312458.1">
    <property type="nucleotide sequence ID" value="NZ_JAUPSI010000143.1"/>
</dbReference>
<evidence type="ECO:0000313" key="26">
    <source>
        <dbReference type="Proteomes" id="UP000253999"/>
    </source>
</evidence>
<feature type="binding site" evidence="22">
    <location>
        <position position="78"/>
    </location>
    <ligand>
        <name>ATP</name>
        <dbReference type="ChEBI" id="CHEBI:30616"/>
    </ligand>
</feature>
<evidence type="ECO:0000256" key="5">
    <source>
        <dbReference type="ARBA" id="ARBA00022475"/>
    </source>
</evidence>
<dbReference type="EC" id="2.7.1.107" evidence="3 24"/>
<dbReference type="STRING" id="735.B0185_06355"/>
<keyword evidence="19 24" id="KW-1208">Phospholipid metabolism</keyword>
<reference evidence="25 26" key="1">
    <citation type="submission" date="2018-05" db="EMBL/GenBank/DDBJ databases">
        <title>Draft Genome Sequences for a Diverse set of 7 Haemophilus Species.</title>
        <authorList>
            <person name="Nichols M."/>
            <person name="Topaz N."/>
            <person name="Wang X."/>
            <person name="Wang X."/>
            <person name="Boxrud D."/>
        </authorList>
    </citation>
    <scope>NUCLEOTIDE SEQUENCE [LARGE SCALE GENOMIC DNA]</scope>
    <source>
        <strain evidence="25 26">C2010039593</strain>
    </source>
</reference>
<dbReference type="Gene3D" id="1.10.287.3610">
    <property type="match status" value="1"/>
</dbReference>
<evidence type="ECO:0000256" key="24">
    <source>
        <dbReference type="RuleBase" id="RU363065"/>
    </source>
</evidence>